<protein>
    <submittedName>
        <fullName evidence="1">Uncharacterized protein</fullName>
    </submittedName>
</protein>
<gene>
    <name evidence="1" type="ORF">ENS41_05330</name>
</gene>
<dbReference type="AlphaFoldDB" id="A0A7C4GIY9"/>
<dbReference type="EMBL" id="DSUT01000110">
    <property type="protein sequence ID" value="HGK28359.1"/>
    <property type="molecule type" value="Genomic_DNA"/>
</dbReference>
<reference evidence="1" key="1">
    <citation type="journal article" date="2020" name="mSystems">
        <title>Genome- and Community-Level Interaction Insights into Carbon Utilization and Element Cycling Functions of Hydrothermarchaeota in Hydrothermal Sediment.</title>
        <authorList>
            <person name="Zhou Z."/>
            <person name="Liu Y."/>
            <person name="Xu W."/>
            <person name="Pan J."/>
            <person name="Luo Z.H."/>
            <person name="Li M."/>
        </authorList>
    </citation>
    <scope>NUCLEOTIDE SEQUENCE [LARGE SCALE GENOMIC DNA]</scope>
    <source>
        <strain evidence="1">SpSt-488</strain>
    </source>
</reference>
<accession>A0A7C4GIY9</accession>
<organism evidence="1">
    <name type="scientific">candidate division WOR-3 bacterium</name>
    <dbReference type="NCBI Taxonomy" id="2052148"/>
    <lineage>
        <taxon>Bacteria</taxon>
        <taxon>Bacteria division WOR-3</taxon>
    </lineage>
</organism>
<name>A0A7C4GIY9_UNCW3</name>
<proteinExistence type="predicted"/>
<sequence>MTDDGFVAAEVSGDGGMNWEAAGSPAWGGKPALAMDADTVLAAVVVRDDSLFCNWWNGEGDWNWGDEKLVFSAPAGVEFGHPSVALYPGKVGGVKVAAVTLCVSNCDWSIAHKTSPKSISSVPNRVKSGGSPASGCKRSIPSLSLTASAVPRLRAIVHVRPAASLKVFIFPISSF</sequence>
<evidence type="ECO:0000313" key="1">
    <source>
        <dbReference type="EMBL" id="HGK28359.1"/>
    </source>
</evidence>
<comment type="caution">
    <text evidence="1">The sequence shown here is derived from an EMBL/GenBank/DDBJ whole genome shotgun (WGS) entry which is preliminary data.</text>
</comment>